<dbReference type="Proteomes" id="UP000305267">
    <property type="component" value="Unassembled WGS sequence"/>
</dbReference>
<name>A0A5C4LLE0_9HYPH</name>
<sequence>MPNSTKAGLRVLVCGLEQPDPEMIAAAWDAWRPRHNGKLGPGPAFVEAITAANRVLLSRARASGIPVNEGGEQNAQG</sequence>
<evidence type="ECO:0000313" key="2">
    <source>
        <dbReference type="Proteomes" id="UP000305267"/>
    </source>
</evidence>
<proteinExistence type="predicted"/>
<reference evidence="1 2" key="1">
    <citation type="submission" date="2019-06" db="EMBL/GenBank/DDBJ databases">
        <title>Genome of Methylobacterium sp. 17Sr1-39.</title>
        <authorList>
            <person name="Seo T."/>
        </authorList>
    </citation>
    <scope>NUCLEOTIDE SEQUENCE [LARGE SCALE GENOMIC DNA]</scope>
    <source>
        <strain evidence="1 2">17Sr1-39</strain>
    </source>
</reference>
<keyword evidence="2" id="KW-1185">Reference proteome</keyword>
<dbReference type="RefSeq" id="WP_139034404.1">
    <property type="nucleotide sequence ID" value="NZ_VDDA01000002.1"/>
</dbReference>
<accession>A0A5C4LLE0</accession>
<gene>
    <name evidence="1" type="ORF">FF100_04605</name>
</gene>
<dbReference type="OrthoDB" id="8456966at2"/>
<organism evidence="1 2">
    <name type="scientific">Methylobacterium terricola</name>
    <dbReference type="NCBI Taxonomy" id="2583531"/>
    <lineage>
        <taxon>Bacteria</taxon>
        <taxon>Pseudomonadati</taxon>
        <taxon>Pseudomonadota</taxon>
        <taxon>Alphaproteobacteria</taxon>
        <taxon>Hyphomicrobiales</taxon>
        <taxon>Methylobacteriaceae</taxon>
        <taxon>Methylobacterium</taxon>
    </lineage>
</organism>
<evidence type="ECO:0000313" key="1">
    <source>
        <dbReference type="EMBL" id="TNC14863.1"/>
    </source>
</evidence>
<protein>
    <submittedName>
        <fullName evidence="1">Uncharacterized protein</fullName>
    </submittedName>
</protein>
<dbReference type="AlphaFoldDB" id="A0A5C4LLE0"/>
<dbReference type="EMBL" id="VDDA01000002">
    <property type="protein sequence ID" value="TNC14863.1"/>
    <property type="molecule type" value="Genomic_DNA"/>
</dbReference>
<comment type="caution">
    <text evidence="1">The sequence shown here is derived from an EMBL/GenBank/DDBJ whole genome shotgun (WGS) entry which is preliminary data.</text>
</comment>